<evidence type="ECO:0000313" key="2">
    <source>
        <dbReference type="Proteomes" id="UP000254737"/>
    </source>
</evidence>
<protein>
    <submittedName>
        <fullName evidence="1">Secreted effector protein PipB</fullName>
    </submittedName>
</protein>
<accession>A0A376G889</accession>
<sequence>MDYHFEEKFEQINFSENQNIAGEYENCEFINCDLNGLDLSNIKFIQCQFIECNLSNVTLENTSFQQVEFMNCKMIGFNLENSNKFGLSISFENCTLNDSSFYELPLKKTKFSNCSLQNVEFSFADLSQAYFMNCNLAHTIFYQTNLKQAYFKTAYNFTINPNDNQLKGAQFSKENCVGLLDYLRITIN</sequence>
<dbReference type="InterPro" id="IPR001646">
    <property type="entry name" value="5peptide_repeat"/>
</dbReference>
<dbReference type="Gene3D" id="2.160.20.80">
    <property type="entry name" value="E3 ubiquitin-protein ligase SopA"/>
    <property type="match status" value="1"/>
</dbReference>
<dbReference type="RefSeq" id="WP_114999952.1">
    <property type="nucleotide sequence ID" value="NZ_UFXS01000001.1"/>
</dbReference>
<dbReference type="PANTHER" id="PTHR42999:SF1">
    <property type="entry name" value="PENTAPEPTIDE REPEAT-CONTAINING PROTEIN"/>
    <property type="match status" value="1"/>
</dbReference>
<organism evidence="1 2">
    <name type="scientific">Empedobacter falsenii</name>
    <dbReference type="NCBI Taxonomy" id="343874"/>
    <lineage>
        <taxon>Bacteria</taxon>
        <taxon>Pseudomonadati</taxon>
        <taxon>Bacteroidota</taxon>
        <taxon>Flavobacteriia</taxon>
        <taxon>Flavobacteriales</taxon>
        <taxon>Weeksellaceae</taxon>
        <taxon>Empedobacter</taxon>
    </lineage>
</organism>
<dbReference type="Pfam" id="PF00805">
    <property type="entry name" value="Pentapeptide"/>
    <property type="match status" value="1"/>
</dbReference>
<reference evidence="1 2" key="1">
    <citation type="submission" date="2018-06" db="EMBL/GenBank/DDBJ databases">
        <authorList>
            <consortium name="Pathogen Informatics"/>
            <person name="Doyle S."/>
        </authorList>
    </citation>
    <scope>NUCLEOTIDE SEQUENCE [LARGE SCALE GENOMIC DNA]</scope>
    <source>
        <strain evidence="1 2">NCTC13456</strain>
    </source>
</reference>
<proteinExistence type="predicted"/>
<evidence type="ECO:0000313" key="1">
    <source>
        <dbReference type="EMBL" id="STD55702.1"/>
    </source>
</evidence>
<dbReference type="SUPFAM" id="SSF141571">
    <property type="entry name" value="Pentapeptide repeat-like"/>
    <property type="match status" value="1"/>
</dbReference>
<dbReference type="STRING" id="343874.GCA_000805695_03488"/>
<dbReference type="Pfam" id="PF13599">
    <property type="entry name" value="Pentapeptide_4"/>
    <property type="match status" value="1"/>
</dbReference>
<name>A0A376G889_9FLAO</name>
<dbReference type="Proteomes" id="UP000254737">
    <property type="component" value="Unassembled WGS sequence"/>
</dbReference>
<dbReference type="EMBL" id="UFXS01000001">
    <property type="protein sequence ID" value="STD55702.1"/>
    <property type="molecule type" value="Genomic_DNA"/>
</dbReference>
<dbReference type="PANTHER" id="PTHR42999">
    <property type="entry name" value="ANTIBIOTIC RESISTANCE PROTEIN MCBG"/>
    <property type="match status" value="1"/>
</dbReference>
<gene>
    <name evidence="1" type="ORF">NCTC13456_01679</name>
</gene>
<dbReference type="AlphaFoldDB" id="A0A376G889"/>
<dbReference type="InterPro" id="IPR052949">
    <property type="entry name" value="PA_immunity-related"/>
</dbReference>